<keyword evidence="1" id="KW-1133">Transmembrane helix</keyword>
<sequence>MTAGPGARRRARAARDRGRRPDAGLTLVEAVVAMAVFAIVLAVAMSATVSMTRETVRTEVLGTAQDTARVAFQRLDHQVRYAEALNLPGPGTGGAVYVELRVSAAASVTGQAQCSQWRYDPAAGTLARRTWTDTTNPVVPGWHVVATKVLRPAGASATYPFTVRLASGALVHQVLDVALTVGDPRVGVEVATASSFVARNSSPTSLSNTDANGDGSSDLAVCLSAVGRP</sequence>
<accession>A0A1I0W9I6</accession>
<dbReference type="AlphaFoldDB" id="A0A1I0W9I6"/>
<evidence type="ECO:0000313" key="3">
    <source>
        <dbReference type="Proteomes" id="UP000199012"/>
    </source>
</evidence>
<proteinExistence type="predicted"/>
<reference evidence="2 3" key="1">
    <citation type="submission" date="2016-10" db="EMBL/GenBank/DDBJ databases">
        <authorList>
            <person name="de Groot N.N."/>
        </authorList>
    </citation>
    <scope>NUCLEOTIDE SEQUENCE [LARGE SCALE GENOMIC DNA]</scope>
    <source>
        <strain evidence="2 3">CGMCC 4.6945</strain>
    </source>
</reference>
<keyword evidence="1" id="KW-0812">Transmembrane</keyword>
<dbReference type="Pfam" id="PF07963">
    <property type="entry name" value="N_methyl"/>
    <property type="match status" value="1"/>
</dbReference>
<evidence type="ECO:0000256" key="1">
    <source>
        <dbReference type="SAM" id="Phobius"/>
    </source>
</evidence>
<protein>
    <submittedName>
        <fullName evidence="2">Type IV pilin N-term methylation site GFxxxE</fullName>
    </submittedName>
</protein>
<name>A0A1I0W9I6_9CELL</name>
<feature type="transmembrane region" description="Helical" evidence="1">
    <location>
        <begin position="25"/>
        <end position="47"/>
    </location>
</feature>
<dbReference type="PROSITE" id="PS00409">
    <property type="entry name" value="PROKAR_NTER_METHYL"/>
    <property type="match status" value="1"/>
</dbReference>
<dbReference type="EMBL" id="FOKA01000002">
    <property type="protein sequence ID" value="SFA84576.1"/>
    <property type="molecule type" value="Genomic_DNA"/>
</dbReference>
<dbReference type="InterPro" id="IPR012902">
    <property type="entry name" value="N_methyl_site"/>
</dbReference>
<dbReference type="STRING" id="988821.SAMN05421867_102249"/>
<gene>
    <name evidence="2" type="ORF">SAMN05421867_102249</name>
</gene>
<evidence type="ECO:0000313" key="2">
    <source>
        <dbReference type="EMBL" id="SFA84576.1"/>
    </source>
</evidence>
<keyword evidence="3" id="KW-1185">Reference proteome</keyword>
<dbReference type="RefSeq" id="WP_175499241.1">
    <property type="nucleotide sequence ID" value="NZ_BONM01000012.1"/>
</dbReference>
<organism evidence="2 3">
    <name type="scientific">Cellulomonas marina</name>
    <dbReference type="NCBI Taxonomy" id="988821"/>
    <lineage>
        <taxon>Bacteria</taxon>
        <taxon>Bacillati</taxon>
        <taxon>Actinomycetota</taxon>
        <taxon>Actinomycetes</taxon>
        <taxon>Micrococcales</taxon>
        <taxon>Cellulomonadaceae</taxon>
        <taxon>Cellulomonas</taxon>
    </lineage>
</organism>
<dbReference type="Proteomes" id="UP000199012">
    <property type="component" value="Unassembled WGS sequence"/>
</dbReference>
<keyword evidence="1" id="KW-0472">Membrane</keyword>